<dbReference type="InterPro" id="IPR055411">
    <property type="entry name" value="LRR_FXL15/At3g58940/PEG3-like"/>
</dbReference>
<name>A0A6J5VSS9_PRUAR</name>
<dbReference type="InterPro" id="IPR001810">
    <property type="entry name" value="F-box_dom"/>
</dbReference>
<dbReference type="AlphaFoldDB" id="A0A6J5VSS9"/>
<dbReference type="PROSITE" id="PS50181">
    <property type="entry name" value="FBOX"/>
    <property type="match status" value="1"/>
</dbReference>
<dbReference type="SMART" id="SM00579">
    <property type="entry name" value="FBD"/>
    <property type="match status" value="2"/>
</dbReference>
<dbReference type="Pfam" id="PF00646">
    <property type="entry name" value="F-box"/>
    <property type="match status" value="1"/>
</dbReference>
<organism evidence="2 3">
    <name type="scientific">Prunus armeniaca</name>
    <name type="common">Apricot</name>
    <name type="synonym">Armeniaca vulgaris</name>
    <dbReference type="NCBI Taxonomy" id="36596"/>
    <lineage>
        <taxon>Eukaryota</taxon>
        <taxon>Viridiplantae</taxon>
        <taxon>Streptophyta</taxon>
        <taxon>Embryophyta</taxon>
        <taxon>Tracheophyta</taxon>
        <taxon>Spermatophyta</taxon>
        <taxon>Magnoliopsida</taxon>
        <taxon>eudicotyledons</taxon>
        <taxon>Gunneridae</taxon>
        <taxon>Pentapetalae</taxon>
        <taxon>rosids</taxon>
        <taxon>fabids</taxon>
        <taxon>Rosales</taxon>
        <taxon>Rosaceae</taxon>
        <taxon>Amygdaloideae</taxon>
        <taxon>Amygdaleae</taxon>
        <taxon>Prunus</taxon>
    </lineage>
</organism>
<dbReference type="Proteomes" id="UP000507222">
    <property type="component" value="Unassembled WGS sequence"/>
</dbReference>
<proteinExistence type="predicted"/>
<dbReference type="SUPFAM" id="SSF52047">
    <property type="entry name" value="RNI-like"/>
    <property type="match status" value="2"/>
</dbReference>
<protein>
    <recommendedName>
        <fullName evidence="1">F-box domain-containing protein</fullName>
    </recommendedName>
</protein>
<dbReference type="PANTHER" id="PTHR31639">
    <property type="entry name" value="F-BOX PROTEIN-LIKE"/>
    <property type="match status" value="1"/>
</dbReference>
<reference evidence="2 3" key="1">
    <citation type="submission" date="2020-05" db="EMBL/GenBank/DDBJ databases">
        <authorList>
            <person name="Campoy J."/>
            <person name="Schneeberger K."/>
            <person name="Spophaly S."/>
        </authorList>
    </citation>
    <scope>NUCLEOTIDE SEQUENCE [LARGE SCALE GENOMIC DNA]</scope>
    <source>
        <strain evidence="2">PruArmRojPasFocal</strain>
    </source>
</reference>
<dbReference type="SUPFAM" id="SSF81383">
    <property type="entry name" value="F-box domain"/>
    <property type="match status" value="1"/>
</dbReference>
<dbReference type="Pfam" id="PF24758">
    <property type="entry name" value="LRR_At5g56370"/>
    <property type="match status" value="2"/>
</dbReference>
<dbReference type="PANTHER" id="PTHR31639:SF93">
    <property type="entry name" value="F-BOX_FBD_LRR PROTEIN"/>
    <property type="match status" value="1"/>
</dbReference>
<dbReference type="Pfam" id="PF08387">
    <property type="entry name" value="FBD"/>
    <property type="match status" value="1"/>
</dbReference>
<gene>
    <name evidence="2" type="ORF">CURHAP_LOCUS50849</name>
</gene>
<dbReference type="InterPro" id="IPR006566">
    <property type="entry name" value="FBD"/>
</dbReference>
<dbReference type="InterPro" id="IPR032675">
    <property type="entry name" value="LRR_dom_sf"/>
</dbReference>
<dbReference type="InterPro" id="IPR036047">
    <property type="entry name" value="F-box-like_dom_sf"/>
</dbReference>
<dbReference type="Gene3D" id="3.80.10.10">
    <property type="entry name" value="Ribonuclease Inhibitor"/>
    <property type="match status" value="1"/>
</dbReference>
<sequence length="686" mass="78489">MEFDRISNLPSDVVEQILSHLPIREAVRTSVLSSNWRYRSAMLPHLVFDYQCFSREKHVTFVNIVDHVLLGHIGPIHKFKLSHFGCLATWDIDRWILHLSRNSVKELILVIWEGGRYRVPSYLYSCQDIIRLELFRCLLKPPPTFKGFRNLKSLVIDHVTLAQDVFHNIIACCSLLEKLTLLGFSFTHLEIDAPNLQFLHVEGDFEDVTFENTLNLADVCISMDNYVDQRWVRNSSSNLVKFLVQLPHIQRLKIQGFFLQILAIGALSAELPKPWLYLKFLSISINFNDPREILTALRLLRSSPAVQELEISADPSLPELGFSADQEVQVALSEMNSLYGNCICPFTQLRLVKISDFSDVKTEFDFIRFLLLNSPVLEKMIVKPAFADGSLELLKQLLRYDSFRVLICVLKPPSTFKGFRNLKSLLLKGVTLDQDVFQNLIACCPLLEKLTLSIPTFTHLKIDAPNLQFLDVEGDFEDVTFENTLNLADVRVCIYPHGRTWVCDNSNLVKFLVQLPLVQRLNIGRYLLQILVVGSLSPKLPKPCLYLKFLSVMVNFNDPAEVLTVLCLLRSSPAVQELEISVYPALVEEQDFYAHQEVQAALSEVNSLYGNWIFPVTQLRLVRISYIFDLKTELDFIRFLLLNSPVLEKMIVTPDDASDSLELIKQFLQLGRASVHSEIIFLDPDS</sequence>
<evidence type="ECO:0000313" key="2">
    <source>
        <dbReference type="EMBL" id="CAB4290727.1"/>
    </source>
</evidence>
<feature type="domain" description="F-box" evidence="1">
    <location>
        <begin position="3"/>
        <end position="56"/>
    </location>
</feature>
<evidence type="ECO:0000259" key="1">
    <source>
        <dbReference type="PROSITE" id="PS50181"/>
    </source>
</evidence>
<dbReference type="EMBL" id="CAEKDK010000008">
    <property type="protein sequence ID" value="CAB4290727.1"/>
    <property type="molecule type" value="Genomic_DNA"/>
</dbReference>
<evidence type="ECO:0000313" key="3">
    <source>
        <dbReference type="Proteomes" id="UP000507222"/>
    </source>
</evidence>
<accession>A0A6J5VSS9</accession>